<evidence type="ECO:0000313" key="5">
    <source>
        <dbReference type="EMBL" id="CAF3913109.1"/>
    </source>
</evidence>
<feature type="region of interest" description="Disordered" evidence="2">
    <location>
        <begin position="326"/>
        <end position="432"/>
    </location>
</feature>
<feature type="compositionally biased region" description="Polar residues" evidence="2">
    <location>
        <begin position="267"/>
        <end position="282"/>
    </location>
</feature>
<dbReference type="EMBL" id="CAJOBI010002074">
    <property type="protein sequence ID" value="CAF3913109.1"/>
    <property type="molecule type" value="Genomic_DNA"/>
</dbReference>
<dbReference type="Proteomes" id="UP000681720">
    <property type="component" value="Unassembled WGS sequence"/>
</dbReference>
<protein>
    <submittedName>
        <fullName evidence="3">Uncharacterized protein</fullName>
    </submittedName>
</protein>
<evidence type="ECO:0000256" key="1">
    <source>
        <dbReference type="SAM" id="Coils"/>
    </source>
</evidence>
<dbReference type="AlphaFoldDB" id="A0A8S2KK92"/>
<evidence type="ECO:0000313" key="4">
    <source>
        <dbReference type="EMBL" id="CAF3900534.1"/>
    </source>
</evidence>
<accession>A0A8S2KK92</accession>
<dbReference type="EMBL" id="CAJOBH010002319">
    <property type="protein sequence ID" value="CAF3900534.1"/>
    <property type="molecule type" value="Genomic_DNA"/>
</dbReference>
<comment type="caution">
    <text evidence="3">The sequence shown here is derived from an EMBL/GenBank/DDBJ whole genome shotgun (WGS) entry which is preliminary data.</text>
</comment>
<feature type="coiled-coil region" evidence="1">
    <location>
        <begin position="72"/>
        <end position="141"/>
    </location>
</feature>
<feature type="region of interest" description="Disordered" evidence="2">
    <location>
        <begin position="265"/>
        <end position="301"/>
    </location>
</feature>
<name>A0A8S2KK92_9BILA</name>
<organism evidence="3 6">
    <name type="scientific">Rotaria magnacalcarata</name>
    <dbReference type="NCBI Taxonomy" id="392030"/>
    <lineage>
        <taxon>Eukaryota</taxon>
        <taxon>Metazoa</taxon>
        <taxon>Spiralia</taxon>
        <taxon>Gnathifera</taxon>
        <taxon>Rotifera</taxon>
        <taxon>Eurotatoria</taxon>
        <taxon>Bdelloidea</taxon>
        <taxon>Philodinida</taxon>
        <taxon>Philodinidae</taxon>
        <taxon>Rotaria</taxon>
    </lineage>
</organism>
<evidence type="ECO:0000313" key="3">
    <source>
        <dbReference type="EMBL" id="CAF3855916.1"/>
    </source>
</evidence>
<feature type="region of interest" description="Disordered" evidence="2">
    <location>
        <begin position="1"/>
        <end position="22"/>
    </location>
</feature>
<proteinExistence type="predicted"/>
<dbReference type="EMBL" id="CAJOBJ010000995">
    <property type="protein sequence ID" value="CAF3855916.1"/>
    <property type="molecule type" value="Genomic_DNA"/>
</dbReference>
<reference evidence="3" key="1">
    <citation type="submission" date="2021-02" db="EMBL/GenBank/DDBJ databases">
        <authorList>
            <person name="Nowell W R."/>
        </authorList>
    </citation>
    <scope>NUCLEOTIDE SEQUENCE</scope>
</reference>
<sequence>IHNERKAKFENERKRWQDDIDEQKQSYEKELDELRAKLRKQRTNDTLTTNQEISRVEQDLEREWQEKLDRQHAQHERLLNSKVKELEQLKTLHNENEIKLKQTNEDLQESQQNFQAYEERCEKLQERLVLMKEKLVEINDEQPQLINDQVKRTINIIFQRLKARIRLTKQYTGEQFLSRSLDVIKKATLKVLSDNDDAQNEQSTDDTQSDDENQQVQITVENDKNDQPLNGNSVDQKTLNEEVSSIIENQDEQISLIVEHQNEETDINQSDLTISTNNQKNGWDTMDDFQQESKNSSEALEQSQIVMVTEDTTSVDNETGAISSSLVIENNESTPSSEIVSNDHAGNGINEEMENKNEEKDDDTEQNDQKMDVNDSQLPPNLEIPNEKTLSDDENNEELFQSTRPYIQDTIASPVVTQSPAPPRNYNFNENIPLMTNLNDSEDELFK</sequence>
<dbReference type="Proteomes" id="UP000681967">
    <property type="component" value="Unassembled WGS sequence"/>
</dbReference>
<dbReference type="PANTHER" id="PTHR44927:SF1">
    <property type="entry name" value="FK506-BINDING PROTEIN 15"/>
    <property type="match status" value="1"/>
</dbReference>
<evidence type="ECO:0000256" key="2">
    <source>
        <dbReference type="SAM" id="MobiDB-lite"/>
    </source>
</evidence>
<feature type="non-terminal residue" evidence="3">
    <location>
        <position position="1"/>
    </location>
</feature>
<dbReference type="Proteomes" id="UP000676336">
    <property type="component" value="Unassembled WGS sequence"/>
</dbReference>
<feature type="compositionally biased region" description="Polar residues" evidence="2">
    <location>
        <begin position="326"/>
        <end position="340"/>
    </location>
</feature>
<evidence type="ECO:0000313" key="6">
    <source>
        <dbReference type="Proteomes" id="UP000681720"/>
    </source>
</evidence>
<feature type="compositionally biased region" description="Polar residues" evidence="2">
    <location>
        <begin position="292"/>
        <end position="301"/>
    </location>
</feature>
<gene>
    <name evidence="4" type="ORF">BYL167_LOCUS8441</name>
    <name evidence="3" type="ORF">GIL414_LOCUS4224</name>
    <name evidence="5" type="ORF">SMN809_LOCUS7258</name>
</gene>
<dbReference type="PANTHER" id="PTHR44927">
    <property type="entry name" value="FK506-BINDING PROTEIN 15"/>
    <property type="match status" value="1"/>
</dbReference>
<keyword evidence="1" id="KW-0175">Coiled coil</keyword>